<reference evidence="2" key="1">
    <citation type="submission" date="2022-11" db="UniProtKB">
        <authorList>
            <consortium name="WormBaseParasite"/>
        </authorList>
    </citation>
    <scope>IDENTIFICATION</scope>
</reference>
<organism evidence="1 2">
    <name type="scientific">Panagrolaimus sp. JU765</name>
    <dbReference type="NCBI Taxonomy" id="591449"/>
    <lineage>
        <taxon>Eukaryota</taxon>
        <taxon>Metazoa</taxon>
        <taxon>Ecdysozoa</taxon>
        <taxon>Nematoda</taxon>
        <taxon>Chromadorea</taxon>
        <taxon>Rhabditida</taxon>
        <taxon>Tylenchina</taxon>
        <taxon>Panagrolaimomorpha</taxon>
        <taxon>Panagrolaimoidea</taxon>
        <taxon>Panagrolaimidae</taxon>
        <taxon>Panagrolaimus</taxon>
    </lineage>
</organism>
<accession>A0AC34Q0K3</accession>
<proteinExistence type="predicted"/>
<dbReference type="Proteomes" id="UP000887576">
    <property type="component" value="Unplaced"/>
</dbReference>
<evidence type="ECO:0000313" key="1">
    <source>
        <dbReference type="Proteomes" id="UP000887576"/>
    </source>
</evidence>
<dbReference type="WBParaSite" id="JU765_v2.g11820.t1">
    <property type="protein sequence ID" value="JU765_v2.g11820.t1"/>
    <property type="gene ID" value="JU765_v2.g11820"/>
</dbReference>
<evidence type="ECO:0000313" key="2">
    <source>
        <dbReference type="WBParaSite" id="JU765_v2.g11820.t1"/>
    </source>
</evidence>
<sequence>MVQTMEENQKFIKELINGNEELFKDELGCLKVAPVRILLKKGAQPVQLEARQLPYACKEEAKAAFQKQVKRGVFTPTTLNTTCRSPTVFVQKPNGNGKRVCVDYSRLNGRLEEYEVPMPRIEELFNKLNGKSWFTSIDLADAYSQVMVDEETRSVLAVTTPDGLYLCNRLPNGVKPAPAIFQGTMALKSF</sequence>
<protein>
    <submittedName>
        <fullName evidence="2">Reverse transcriptase domain-containing protein</fullName>
    </submittedName>
</protein>
<name>A0AC34Q0K3_9BILA</name>